<protein>
    <submittedName>
        <fullName evidence="2">Uncharacterized protein</fullName>
    </submittedName>
</protein>
<keyword evidence="3" id="KW-1185">Reference proteome</keyword>
<evidence type="ECO:0000313" key="3">
    <source>
        <dbReference type="Proteomes" id="UP000019335"/>
    </source>
</evidence>
<dbReference type="OrthoDB" id="10398508at2759"/>
<comment type="caution">
    <text evidence="2">The sequence shown here is derived from an EMBL/GenBank/DDBJ whole genome shotgun (WGS) entry which is preliminary data.</text>
</comment>
<organism evidence="2 3">
    <name type="scientific">Nannochloropsis gaditana</name>
    <dbReference type="NCBI Taxonomy" id="72520"/>
    <lineage>
        <taxon>Eukaryota</taxon>
        <taxon>Sar</taxon>
        <taxon>Stramenopiles</taxon>
        <taxon>Ochrophyta</taxon>
        <taxon>Eustigmatophyceae</taxon>
        <taxon>Eustigmatales</taxon>
        <taxon>Monodopsidaceae</taxon>
        <taxon>Nannochloropsis</taxon>
    </lineage>
</organism>
<feature type="compositionally biased region" description="Basic and acidic residues" evidence="1">
    <location>
        <begin position="229"/>
        <end position="241"/>
    </location>
</feature>
<name>W7TN29_9STRA</name>
<dbReference type="Proteomes" id="UP000019335">
    <property type="component" value="Chromosome 4"/>
</dbReference>
<evidence type="ECO:0000256" key="1">
    <source>
        <dbReference type="SAM" id="MobiDB-lite"/>
    </source>
</evidence>
<feature type="region of interest" description="Disordered" evidence="1">
    <location>
        <begin position="229"/>
        <end position="249"/>
    </location>
</feature>
<dbReference type="AlphaFoldDB" id="W7TN29"/>
<gene>
    <name evidence="2" type="ORF">Naga_100009g33</name>
</gene>
<dbReference type="EMBL" id="AZIL01000279">
    <property type="protein sequence ID" value="EWM28525.1"/>
    <property type="molecule type" value="Genomic_DNA"/>
</dbReference>
<reference evidence="2 3" key="1">
    <citation type="journal article" date="2014" name="Mol. Plant">
        <title>Chromosome Scale Genome Assembly and Transcriptome Profiling of Nannochloropsis gaditana in Nitrogen Depletion.</title>
        <authorList>
            <person name="Corteggiani Carpinelli E."/>
            <person name="Telatin A."/>
            <person name="Vitulo N."/>
            <person name="Forcato C."/>
            <person name="D'Angelo M."/>
            <person name="Schiavon R."/>
            <person name="Vezzi A."/>
            <person name="Giacometti G.M."/>
            <person name="Morosinotto T."/>
            <person name="Valle G."/>
        </authorList>
    </citation>
    <scope>NUCLEOTIDE SEQUENCE [LARGE SCALE GENOMIC DNA]</scope>
    <source>
        <strain evidence="2 3">B-31</strain>
    </source>
</reference>
<proteinExistence type="predicted"/>
<evidence type="ECO:0000313" key="2">
    <source>
        <dbReference type="EMBL" id="EWM28525.1"/>
    </source>
</evidence>
<accession>W7TN29</accession>
<sequence>MENYEDSPEVLHKTPIDIASSLVEVIESLHSTPIAKAQSKWTDEASDMHEVGCASSFLSELSIEQRFSGFRALAQFKQNASQVQTTSSLPSSRDVPAVATLCRHLAFIILRPDLRSEDIASEYSSMVTVTENETATGGGEDPKLDRFYLRQLEDMAREEMHKALDGTIQQLEDYVLEKEKQCLQLKEFLMPMFTLYKLAEPPGLNEPLPLSYYPLNLLAACNQSARSEEESFADKSDHENVWAENQRPHRSGSLDKVTYMDALRDRAWRHNVMQCDAEMTACMQRKNLQIVDRMGRCNEYQLFLLETLRDNPFRTTVPLFHNFKYQIGHDGGVFEDEEVETPLYYCRCIVGSRPATLFITFTQITFVSKVCGFVWARRLPLDRITSHGMTYMHLGVKRAKAIALKVRSHWFSARWSTRKIC</sequence>